<dbReference type="CDD" id="cd06225">
    <property type="entry name" value="HAMP"/>
    <property type="match status" value="1"/>
</dbReference>
<name>A0ABV8A3L1_9GAMM</name>
<feature type="transmembrane region" description="Helical" evidence="5">
    <location>
        <begin position="332"/>
        <end position="352"/>
    </location>
</feature>
<keyword evidence="5" id="KW-1133">Transmembrane helix</keyword>
<feature type="transmembrane region" description="Helical" evidence="5">
    <location>
        <begin position="20"/>
        <end position="40"/>
    </location>
</feature>
<keyword evidence="2 4" id="KW-0807">Transducer</keyword>
<evidence type="ECO:0000256" key="1">
    <source>
        <dbReference type="ARBA" id="ARBA00004370"/>
    </source>
</evidence>
<evidence type="ECO:0000259" key="6">
    <source>
        <dbReference type="PROSITE" id="PS50111"/>
    </source>
</evidence>
<dbReference type="RefSeq" id="WP_380698349.1">
    <property type="nucleotide sequence ID" value="NZ_JBHRYR010000011.1"/>
</dbReference>
<dbReference type="PANTHER" id="PTHR32089">
    <property type="entry name" value="METHYL-ACCEPTING CHEMOTAXIS PROTEIN MCPB"/>
    <property type="match status" value="1"/>
</dbReference>
<dbReference type="Pfam" id="PF00672">
    <property type="entry name" value="HAMP"/>
    <property type="match status" value="1"/>
</dbReference>
<proteinExistence type="inferred from homology"/>
<dbReference type="CDD" id="cd11386">
    <property type="entry name" value="MCP_signal"/>
    <property type="match status" value="1"/>
</dbReference>
<evidence type="ECO:0000256" key="3">
    <source>
        <dbReference type="ARBA" id="ARBA00029447"/>
    </source>
</evidence>
<dbReference type="InterPro" id="IPR004089">
    <property type="entry name" value="MCPsignal_dom"/>
</dbReference>
<dbReference type="PANTHER" id="PTHR32089:SF120">
    <property type="entry name" value="METHYL-ACCEPTING CHEMOTAXIS PROTEIN TLPQ"/>
    <property type="match status" value="1"/>
</dbReference>
<sequence length="682" mass="74746">MASIQWQNWARLTIAKRLTYGFSLLGIGVMAISVASLMGLTRINAGLDGLVKAAIPAKASLAEARIALLQISTAAAEHYNSRAGEQLTIIEDEMSQNVEQFNALVDRLGTNDLLLSSLGDQTAQLEQAFTVASEQIGLIQTNMETHQRSLEREQRINELRLQLQDLRNRAAPVFANYRDDITVPSAQAMAYQIYGLLDSSILMAINVSLADSMAVIEDLQTQLRDNIDGVARLTFDILDQADADAAFDAYYSELEPFFRELNDLTVSNEGLIAQQKNLFVEIRNNLPGRIEAAQENLALSAQSLQNISTLLDTGVNQIAQEAVANVAVSRTIIVALTAAIIALCIIVSWLVIRSIRKPIRRLSHYMKRVGEGDFKASVGQYGKDEIGEIFVATETMVDDFKGIVTRVSDVSERINEVSQSTAEDTDITRDTLNVQSQDLGSIATGLTEMSASIREVAHNTRSAADEMNKSEGTAHEIEQSIEATVTSSDKLTDTMRSAAQVITRLNEDVLSIEDILEVIQKIAEQTNLLALNAAIEAARAGEQGRGFAVVADEVRTLASRTQQSTQEIREKIDRVMTGSTDAVNSIQASEHNVAEVSGRVQRIHEMFEGYLQSVTRLSELNLQVSASTEQQQATSEEISRRTNGINDQGTELAARFESTSERANELNSIARQLNDAIAIIRL</sequence>
<evidence type="ECO:0000313" key="8">
    <source>
        <dbReference type="EMBL" id="MFC3854252.1"/>
    </source>
</evidence>
<accession>A0ABV8A3L1</accession>
<dbReference type="SMART" id="SM00283">
    <property type="entry name" value="MA"/>
    <property type="match status" value="1"/>
</dbReference>
<dbReference type="Proteomes" id="UP001595617">
    <property type="component" value="Unassembled WGS sequence"/>
</dbReference>
<reference evidence="9" key="1">
    <citation type="journal article" date="2019" name="Int. J. Syst. Evol. Microbiol.">
        <title>The Global Catalogue of Microorganisms (GCM) 10K type strain sequencing project: providing services to taxonomists for standard genome sequencing and annotation.</title>
        <authorList>
            <consortium name="The Broad Institute Genomics Platform"/>
            <consortium name="The Broad Institute Genome Sequencing Center for Infectious Disease"/>
            <person name="Wu L."/>
            <person name="Ma J."/>
        </authorList>
    </citation>
    <scope>NUCLEOTIDE SEQUENCE [LARGE SCALE GENOMIC DNA]</scope>
    <source>
        <strain evidence="9">IBRC 10765</strain>
    </source>
</reference>
<dbReference type="PROSITE" id="PS50885">
    <property type="entry name" value="HAMP"/>
    <property type="match status" value="1"/>
</dbReference>
<dbReference type="SUPFAM" id="SSF58104">
    <property type="entry name" value="Methyl-accepting chemotaxis protein (MCP) signaling domain"/>
    <property type="match status" value="1"/>
</dbReference>
<dbReference type="PROSITE" id="PS50111">
    <property type="entry name" value="CHEMOTAXIS_TRANSDUC_2"/>
    <property type="match status" value="1"/>
</dbReference>
<evidence type="ECO:0000256" key="2">
    <source>
        <dbReference type="ARBA" id="ARBA00023224"/>
    </source>
</evidence>
<evidence type="ECO:0000313" key="9">
    <source>
        <dbReference type="Proteomes" id="UP001595617"/>
    </source>
</evidence>
<gene>
    <name evidence="8" type="ORF">ACFOOG_15545</name>
</gene>
<keyword evidence="5" id="KW-0472">Membrane</keyword>
<dbReference type="InterPro" id="IPR003660">
    <property type="entry name" value="HAMP_dom"/>
</dbReference>
<comment type="caution">
    <text evidence="8">The sequence shown here is derived from an EMBL/GenBank/DDBJ whole genome shotgun (WGS) entry which is preliminary data.</text>
</comment>
<dbReference type="Pfam" id="PF00015">
    <property type="entry name" value="MCPsignal"/>
    <property type="match status" value="1"/>
</dbReference>
<keyword evidence="9" id="KW-1185">Reference proteome</keyword>
<comment type="subcellular location">
    <subcellularLocation>
        <location evidence="1">Membrane</location>
    </subcellularLocation>
</comment>
<feature type="domain" description="Methyl-accepting transducer" evidence="6">
    <location>
        <begin position="410"/>
        <end position="646"/>
    </location>
</feature>
<dbReference type="Gene3D" id="1.10.287.950">
    <property type="entry name" value="Methyl-accepting chemotaxis protein"/>
    <property type="match status" value="1"/>
</dbReference>
<organism evidence="8 9">
    <name type="scientific">Saccharospirillum mangrovi</name>
    <dbReference type="NCBI Taxonomy" id="2161747"/>
    <lineage>
        <taxon>Bacteria</taxon>
        <taxon>Pseudomonadati</taxon>
        <taxon>Pseudomonadota</taxon>
        <taxon>Gammaproteobacteria</taxon>
        <taxon>Oceanospirillales</taxon>
        <taxon>Saccharospirillaceae</taxon>
        <taxon>Saccharospirillum</taxon>
    </lineage>
</organism>
<dbReference type="SMART" id="SM00304">
    <property type="entry name" value="HAMP"/>
    <property type="match status" value="1"/>
</dbReference>
<evidence type="ECO:0000256" key="5">
    <source>
        <dbReference type="SAM" id="Phobius"/>
    </source>
</evidence>
<keyword evidence="5" id="KW-0812">Transmembrane</keyword>
<feature type="domain" description="HAMP" evidence="7">
    <location>
        <begin position="353"/>
        <end position="405"/>
    </location>
</feature>
<comment type="similarity">
    <text evidence="3">Belongs to the methyl-accepting chemotaxis (MCP) protein family.</text>
</comment>
<evidence type="ECO:0000256" key="4">
    <source>
        <dbReference type="PROSITE-ProRule" id="PRU00284"/>
    </source>
</evidence>
<dbReference type="EMBL" id="JBHRYR010000011">
    <property type="protein sequence ID" value="MFC3854252.1"/>
    <property type="molecule type" value="Genomic_DNA"/>
</dbReference>
<evidence type="ECO:0000259" key="7">
    <source>
        <dbReference type="PROSITE" id="PS50885"/>
    </source>
</evidence>
<protein>
    <submittedName>
        <fullName evidence="8">Methyl-accepting chemotaxis protein</fullName>
    </submittedName>
</protein>